<proteinExistence type="predicted"/>
<evidence type="ECO:0000313" key="1">
    <source>
        <dbReference type="EMBL" id="BAH47187.1"/>
    </source>
</evidence>
<accession>C1BDY4</accession>
<dbReference type="KEGG" id="rop:ROP_pROB02-01800"/>
<sequence length="25" mass="2718">MLALAWLAGTKTEAIKGESEPMIRT</sequence>
<dbReference type="EMBL" id="AP011117">
    <property type="protein sequence ID" value="BAH47187.1"/>
    <property type="molecule type" value="Genomic_DNA"/>
</dbReference>
<dbReference type="HOGENOM" id="CLU_3419151_0_0_11"/>
<dbReference type="AlphaFoldDB" id="C1BDY4"/>
<organism evidence="1 2">
    <name type="scientific">Rhodococcus opacus (strain B4)</name>
    <dbReference type="NCBI Taxonomy" id="632772"/>
    <lineage>
        <taxon>Bacteria</taxon>
        <taxon>Bacillati</taxon>
        <taxon>Actinomycetota</taxon>
        <taxon>Actinomycetes</taxon>
        <taxon>Mycobacteriales</taxon>
        <taxon>Nocardiaceae</taxon>
        <taxon>Rhodococcus</taxon>
    </lineage>
</organism>
<name>C1BDY4_RHOOB</name>
<geneLocation type="plasmid" evidence="1 2">
    <name>pROB02</name>
</geneLocation>
<keyword evidence="1" id="KW-0614">Plasmid</keyword>
<gene>
    <name evidence="1" type="ordered locus">ROP_pROB02-01800</name>
</gene>
<dbReference type="Proteomes" id="UP000002212">
    <property type="component" value="Plasmid pROB02"/>
</dbReference>
<reference evidence="1 2" key="1">
    <citation type="journal article" date="2005" name="J. Biosci. Bioeng.">
        <title>Isolation and characterization of benzene-tolerant Rhodococcus opacus strains.</title>
        <authorList>
            <person name="Na K.S."/>
            <person name="Kuroda A."/>
            <person name="Takiguchi N."/>
            <person name="Ikeda T."/>
            <person name="Ohtake H."/>
            <person name="Kato J."/>
        </authorList>
    </citation>
    <scope>NUCLEOTIDE SEQUENCE [LARGE SCALE GENOMIC DNA]</scope>
    <source>
        <strain evidence="1 2">B4</strain>
        <plasmid evidence="1">pROB02</plasmid>
    </source>
</reference>
<reference evidence="1 2" key="2">
    <citation type="submission" date="2009-03" db="EMBL/GenBank/DDBJ databases">
        <title>Comparison of the complete genome sequences of Rhodococcus erythropolis PR4 and Rhodococcus opacus B4.</title>
        <authorList>
            <person name="Takarada H."/>
            <person name="Sekine M."/>
            <person name="Hosoyama A."/>
            <person name="Yamada R."/>
            <person name="Fujisawa T."/>
            <person name="Omata S."/>
            <person name="Shimizu A."/>
            <person name="Tsukatani N."/>
            <person name="Tanikawa S."/>
            <person name="Fujita N."/>
            <person name="Harayama S."/>
        </authorList>
    </citation>
    <scope>NUCLEOTIDE SEQUENCE [LARGE SCALE GENOMIC DNA]</scope>
    <source>
        <strain evidence="1 2">B4</strain>
        <plasmid evidence="1 2">pROB02</plasmid>
    </source>
</reference>
<dbReference type="PATRIC" id="fig|632772.20.peg.8564"/>
<protein>
    <submittedName>
        <fullName evidence="1">Putative transposase</fullName>
    </submittedName>
</protein>
<evidence type="ECO:0000313" key="2">
    <source>
        <dbReference type="Proteomes" id="UP000002212"/>
    </source>
</evidence>